<protein>
    <submittedName>
        <fullName evidence="1">8129_t:CDS:1</fullName>
    </submittedName>
</protein>
<keyword evidence="2" id="KW-1185">Reference proteome</keyword>
<sequence length="105" mass="11990">TDKNIEFSDGVLIIQGDSTNDYGTQYTIDRAEELKKKLKIVNVFASNLDEVVKWIVNNNIRSLNVSGARKSNLLGVDLQVKMGFKKFLNNIHNEILQNNEFQTLF</sequence>
<feature type="non-terminal residue" evidence="1">
    <location>
        <position position="1"/>
    </location>
</feature>
<dbReference type="Gene3D" id="3.40.50.450">
    <property type="match status" value="1"/>
</dbReference>
<dbReference type="AlphaFoldDB" id="A0A9N9JXV3"/>
<reference evidence="1" key="1">
    <citation type="submission" date="2021-06" db="EMBL/GenBank/DDBJ databases">
        <authorList>
            <person name="Kallberg Y."/>
            <person name="Tangrot J."/>
            <person name="Rosling A."/>
        </authorList>
    </citation>
    <scope>NUCLEOTIDE SEQUENCE</scope>
    <source>
        <strain evidence="1">MA453B</strain>
    </source>
</reference>
<proteinExistence type="predicted"/>
<accession>A0A9N9JXV3</accession>
<name>A0A9N9JXV3_9GLOM</name>
<comment type="caution">
    <text evidence="1">The sequence shown here is derived from an EMBL/GenBank/DDBJ whole genome shotgun (WGS) entry which is preliminary data.</text>
</comment>
<dbReference type="Pfam" id="PF12694">
    <property type="entry name" value="cpYpsA"/>
    <property type="match status" value="1"/>
</dbReference>
<gene>
    <name evidence="1" type="ORF">DERYTH_LOCUS22937</name>
</gene>
<dbReference type="OrthoDB" id="2394852at2759"/>
<organism evidence="1 2">
    <name type="scientific">Dentiscutata erythropus</name>
    <dbReference type="NCBI Taxonomy" id="1348616"/>
    <lineage>
        <taxon>Eukaryota</taxon>
        <taxon>Fungi</taxon>
        <taxon>Fungi incertae sedis</taxon>
        <taxon>Mucoromycota</taxon>
        <taxon>Glomeromycotina</taxon>
        <taxon>Glomeromycetes</taxon>
        <taxon>Diversisporales</taxon>
        <taxon>Gigasporaceae</taxon>
        <taxon>Dentiscutata</taxon>
    </lineage>
</organism>
<dbReference type="Proteomes" id="UP000789405">
    <property type="component" value="Unassembled WGS sequence"/>
</dbReference>
<evidence type="ECO:0000313" key="2">
    <source>
        <dbReference type="Proteomes" id="UP000789405"/>
    </source>
</evidence>
<evidence type="ECO:0000313" key="1">
    <source>
        <dbReference type="EMBL" id="CAG8798748.1"/>
    </source>
</evidence>
<dbReference type="EMBL" id="CAJVPY010033256">
    <property type="protein sequence ID" value="CAG8798748.1"/>
    <property type="molecule type" value="Genomic_DNA"/>
</dbReference>
<dbReference type="InterPro" id="IPR024755">
    <property type="entry name" value="cpYpsA"/>
</dbReference>